<dbReference type="InterPro" id="IPR036390">
    <property type="entry name" value="WH_DNA-bd_sf"/>
</dbReference>
<gene>
    <name evidence="6" type="ORF">HLPR_03030</name>
</gene>
<dbReference type="PROSITE" id="PS50987">
    <property type="entry name" value="HTH_ARSR_2"/>
    <property type="match status" value="1"/>
</dbReference>
<dbReference type="GO" id="GO:0003700">
    <property type="term" value="F:DNA-binding transcription factor activity"/>
    <property type="evidence" value="ECO:0007669"/>
    <property type="project" value="InterPro"/>
</dbReference>
<dbReference type="EMBL" id="AP028654">
    <property type="protein sequence ID" value="BEP27972.1"/>
    <property type="molecule type" value="Genomic_DNA"/>
</dbReference>
<keyword evidence="2" id="KW-0238">DNA-binding</keyword>
<evidence type="ECO:0000256" key="3">
    <source>
        <dbReference type="ARBA" id="ARBA00023163"/>
    </source>
</evidence>
<dbReference type="InterPro" id="IPR018334">
    <property type="entry name" value="ArsR_HTH"/>
</dbReference>
<dbReference type="InterPro" id="IPR036388">
    <property type="entry name" value="WH-like_DNA-bd_sf"/>
</dbReference>
<protein>
    <submittedName>
        <fullName evidence="6">Metalloregulator ArsR/SmtB family transcription factor</fullName>
    </submittedName>
</protein>
<keyword evidence="4" id="KW-0105">Cadmium resistance</keyword>
<dbReference type="InterPro" id="IPR011991">
    <property type="entry name" value="ArsR-like_HTH"/>
</dbReference>
<dbReference type="SMART" id="SM00418">
    <property type="entry name" value="HTH_ARSR"/>
    <property type="match status" value="1"/>
</dbReference>
<dbReference type="KEGG" id="hprf:HLPR_03030"/>
<dbReference type="PRINTS" id="PR00778">
    <property type="entry name" value="HTHARSR"/>
</dbReference>
<dbReference type="PROSITE" id="PS00846">
    <property type="entry name" value="HTH_ARSR_1"/>
    <property type="match status" value="1"/>
</dbReference>
<evidence type="ECO:0000256" key="1">
    <source>
        <dbReference type="ARBA" id="ARBA00023015"/>
    </source>
</evidence>
<dbReference type="Pfam" id="PF01022">
    <property type="entry name" value="HTH_5"/>
    <property type="match status" value="1"/>
</dbReference>
<accession>A0AAU9E8A1</accession>
<dbReference type="GO" id="GO:0046686">
    <property type="term" value="P:response to cadmium ion"/>
    <property type="evidence" value="ECO:0007669"/>
    <property type="project" value="UniProtKB-KW"/>
</dbReference>
<dbReference type="GO" id="GO:0003677">
    <property type="term" value="F:DNA binding"/>
    <property type="evidence" value="ECO:0007669"/>
    <property type="project" value="UniProtKB-KW"/>
</dbReference>
<sequence>MKNTGIEVCKSNIIHKDIIEKVVKHMPKEDEAINLAEFFKVFSDPTRVKIIHALFQSEMCVCDISAVLDMTQSAISHQLRVLKSSKLVKYRKEGKSVYYSLDDYHISGIFEMAVNHIKHSKGK</sequence>
<proteinExistence type="predicted"/>
<evidence type="ECO:0000256" key="4">
    <source>
        <dbReference type="ARBA" id="ARBA00043263"/>
    </source>
</evidence>
<dbReference type="RefSeq" id="WP_338536329.1">
    <property type="nucleotide sequence ID" value="NZ_AP028654.1"/>
</dbReference>
<feature type="domain" description="HTH arsR-type" evidence="5">
    <location>
        <begin position="27"/>
        <end position="121"/>
    </location>
</feature>
<keyword evidence="1" id="KW-0805">Transcription regulation</keyword>
<evidence type="ECO:0000256" key="2">
    <source>
        <dbReference type="ARBA" id="ARBA00023125"/>
    </source>
</evidence>
<dbReference type="AlphaFoldDB" id="A0AAU9E8A1"/>
<dbReference type="PANTHER" id="PTHR43132:SF6">
    <property type="entry name" value="HTH-TYPE TRANSCRIPTIONAL REPRESSOR CZRA"/>
    <property type="match status" value="1"/>
</dbReference>
<dbReference type="NCBIfam" id="NF033788">
    <property type="entry name" value="HTH_metalloreg"/>
    <property type="match status" value="1"/>
</dbReference>
<dbReference type="Gene3D" id="1.10.10.10">
    <property type="entry name" value="Winged helix-like DNA-binding domain superfamily/Winged helix DNA-binding domain"/>
    <property type="match status" value="1"/>
</dbReference>
<name>A0AAU9E8A1_9FIRM</name>
<evidence type="ECO:0000313" key="7">
    <source>
        <dbReference type="Proteomes" id="UP001321786"/>
    </source>
</evidence>
<dbReference type="Proteomes" id="UP001321786">
    <property type="component" value="Chromosome"/>
</dbReference>
<evidence type="ECO:0000259" key="5">
    <source>
        <dbReference type="PROSITE" id="PS50987"/>
    </source>
</evidence>
<evidence type="ECO:0000313" key="6">
    <source>
        <dbReference type="EMBL" id="BEP27972.1"/>
    </source>
</evidence>
<reference evidence="6 7" key="1">
    <citation type="submission" date="2023-08" db="EMBL/GenBank/DDBJ databases">
        <title>Helicovermis profunda gen. nov., sp. nov., a novel mesophilic, fermentative bacterium within the Bacillota from a deep-sea hydrothermal vent chimney.</title>
        <authorList>
            <person name="Miyazaki U."/>
            <person name="Mizutani D."/>
            <person name="Hashimoto Y."/>
            <person name="Tame A."/>
            <person name="Sawayama S."/>
            <person name="Miyazaki J."/>
            <person name="Takai K."/>
            <person name="Nakagawa S."/>
        </authorList>
    </citation>
    <scope>NUCLEOTIDE SEQUENCE [LARGE SCALE GENOMIC DNA]</scope>
    <source>
        <strain evidence="6 7">S502</strain>
    </source>
</reference>
<organism evidence="6 7">
    <name type="scientific">Helicovermis profundi</name>
    <dbReference type="NCBI Taxonomy" id="3065157"/>
    <lineage>
        <taxon>Bacteria</taxon>
        <taxon>Bacillati</taxon>
        <taxon>Bacillota</taxon>
        <taxon>Clostridia</taxon>
        <taxon>Helicovermis</taxon>
    </lineage>
</organism>
<dbReference type="InterPro" id="IPR001845">
    <property type="entry name" value="HTH_ArsR_DNA-bd_dom"/>
</dbReference>
<keyword evidence="3" id="KW-0804">Transcription</keyword>
<dbReference type="PANTHER" id="PTHR43132">
    <property type="entry name" value="ARSENICAL RESISTANCE OPERON REPRESSOR ARSR-RELATED"/>
    <property type="match status" value="1"/>
</dbReference>
<dbReference type="CDD" id="cd00090">
    <property type="entry name" value="HTH_ARSR"/>
    <property type="match status" value="1"/>
</dbReference>
<dbReference type="InterPro" id="IPR051011">
    <property type="entry name" value="Metal_resp_trans_reg"/>
</dbReference>
<keyword evidence="7" id="KW-1185">Reference proteome</keyword>
<dbReference type="SUPFAM" id="SSF46785">
    <property type="entry name" value="Winged helix' DNA-binding domain"/>
    <property type="match status" value="1"/>
</dbReference>